<gene>
    <name evidence="1" type="ORF">BLA6863_03305</name>
</gene>
<sequence>MDVKFAVALDQPAQERDFAVAAGDDFRVLLDVYQTDSEDSVDPVDLTGYTLTLKIAECVYPPLTVATPGAPESAFVFVPDNTKDACGRLPFRIYMDDATSKRTTLAHGVMVVFNDRLCGSPDGSDYGWRYGRGWPV</sequence>
<accession>A0A6P2LMZ1</accession>
<evidence type="ECO:0000313" key="2">
    <source>
        <dbReference type="Proteomes" id="UP000494170"/>
    </source>
</evidence>
<dbReference type="EMBL" id="CABVPY010000018">
    <property type="protein sequence ID" value="VWB70480.1"/>
    <property type="molecule type" value="Genomic_DNA"/>
</dbReference>
<dbReference type="Proteomes" id="UP000494170">
    <property type="component" value="Unassembled WGS sequence"/>
</dbReference>
<name>A0A6P2LMZ1_BURL3</name>
<organism evidence="1 2">
    <name type="scientific">Burkholderia lata (strain ATCC 17760 / DSM 23089 / LMG 22485 / NCIMB 9086 / R18194 / 383)</name>
    <dbReference type="NCBI Taxonomy" id="482957"/>
    <lineage>
        <taxon>Bacteria</taxon>
        <taxon>Pseudomonadati</taxon>
        <taxon>Pseudomonadota</taxon>
        <taxon>Betaproteobacteria</taxon>
        <taxon>Burkholderiales</taxon>
        <taxon>Burkholderiaceae</taxon>
        <taxon>Burkholderia</taxon>
        <taxon>Burkholderia cepacia complex</taxon>
    </lineage>
</organism>
<dbReference type="AlphaFoldDB" id="A0A6P2LMZ1"/>
<evidence type="ECO:0000313" key="1">
    <source>
        <dbReference type="EMBL" id="VWB70480.1"/>
    </source>
</evidence>
<proteinExistence type="predicted"/>
<dbReference type="RefSeq" id="WP_174941304.1">
    <property type="nucleotide sequence ID" value="NZ_CABVPY010000018.1"/>
</dbReference>
<reference evidence="1 2" key="1">
    <citation type="submission" date="2019-09" db="EMBL/GenBank/DDBJ databases">
        <authorList>
            <person name="Depoorter E."/>
        </authorList>
    </citation>
    <scope>NUCLEOTIDE SEQUENCE [LARGE SCALE GENOMIC DNA]</scope>
    <source>
        <strain evidence="1">LMG 6863</strain>
    </source>
</reference>
<protein>
    <submittedName>
        <fullName evidence="1">Uncharacterized protein</fullName>
    </submittedName>
</protein>